<accession>A0A127JYF7</accession>
<dbReference type="SUPFAM" id="SSF55154">
    <property type="entry name" value="CYTH-like phosphatases"/>
    <property type="match status" value="1"/>
</dbReference>
<gene>
    <name evidence="3" type="ORF">UC35_22035</name>
</gene>
<dbReference type="InterPro" id="IPR023577">
    <property type="entry name" value="CYTH_domain"/>
</dbReference>
<dbReference type="EMBL" id="CP010951">
    <property type="protein sequence ID" value="AMO25016.1"/>
    <property type="molecule type" value="Genomic_DNA"/>
</dbReference>
<dbReference type="CDD" id="cd07756">
    <property type="entry name" value="CYTH-like_Pase_CHAD"/>
    <property type="match status" value="1"/>
</dbReference>
<dbReference type="PROSITE" id="PS51707">
    <property type="entry name" value="CYTH"/>
    <property type="match status" value="1"/>
</dbReference>
<dbReference type="PROSITE" id="PS50096">
    <property type="entry name" value="IQ"/>
    <property type="match status" value="1"/>
</dbReference>
<dbReference type="RefSeq" id="WP_061503442.1">
    <property type="nucleotide sequence ID" value="NZ_CP010951.1"/>
</dbReference>
<dbReference type="PROSITE" id="PS51708">
    <property type="entry name" value="CHAD"/>
    <property type="match status" value="1"/>
</dbReference>
<dbReference type="Gene3D" id="2.40.320.10">
    <property type="entry name" value="Hypothetical Protein Pfu-838710-001"/>
    <property type="match status" value="1"/>
</dbReference>
<feature type="domain" description="CHAD" evidence="2">
    <location>
        <begin position="213"/>
        <end position="484"/>
    </location>
</feature>
<keyword evidence="4" id="KW-1185">Reference proteome</keyword>
<dbReference type="InterPro" id="IPR007899">
    <property type="entry name" value="CHAD_dom"/>
</dbReference>
<dbReference type="Pfam" id="PF01928">
    <property type="entry name" value="CYTH"/>
    <property type="match status" value="1"/>
</dbReference>
<dbReference type="InterPro" id="IPR039013">
    <property type="entry name" value="YgiF"/>
</dbReference>
<dbReference type="GO" id="GO:0050355">
    <property type="term" value="F:inorganic triphosphate phosphatase activity"/>
    <property type="evidence" value="ECO:0007669"/>
    <property type="project" value="InterPro"/>
</dbReference>
<dbReference type="Gene3D" id="1.40.20.10">
    <property type="entry name" value="CHAD domain"/>
    <property type="match status" value="1"/>
</dbReference>
<dbReference type="PANTHER" id="PTHR39569">
    <property type="entry name" value="INORGANIC TRIPHOSPHATASE"/>
    <property type="match status" value="1"/>
</dbReference>
<dbReference type="InterPro" id="IPR038186">
    <property type="entry name" value="CHAD_dom_sf"/>
</dbReference>
<protein>
    <recommendedName>
        <fullName evidence="5">CHAD domain-containing protein</fullName>
    </recommendedName>
</protein>
<dbReference type="Pfam" id="PF05235">
    <property type="entry name" value="CHAD"/>
    <property type="match status" value="1"/>
</dbReference>
<dbReference type="OrthoDB" id="3034217at2"/>
<dbReference type="SMART" id="SM01118">
    <property type="entry name" value="CYTH"/>
    <property type="match status" value="1"/>
</dbReference>
<dbReference type="PATRIC" id="fig|94132.3.peg.4492"/>
<dbReference type="GO" id="GO:0046872">
    <property type="term" value="F:metal ion binding"/>
    <property type="evidence" value="ECO:0007669"/>
    <property type="project" value="TreeGrafter"/>
</dbReference>
<organism evidence="3 4">
    <name type="scientific">Ramlibacter tataouinensis</name>
    <dbReference type="NCBI Taxonomy" id="94132"/>
    <lineage>
        <taxon>Bacteria</taxon>
        <taxon>Pseudomonadati</taxon>
        <taxon>Pseudomonadota</taxon>
        <taxon>Betaproteobacteria</taxon>
        <taxon>Burkholderiales</taxon>
        <taxon>Comamonadaceae</taxon>
        <taxon>Ramlibacter</taxon>
    </lineage>
</organism>
<evidence type="ECO:0000313" key="4">
    <source>
        <dbReference type="Proteomes" id="UP000070433"/>
    </source>
</evidence>
<dbReference type="Proteomes" id="UP000070433">
    <property type="component" value="Chromosome"/>
</dbReference>
<feature type="domain" description="CYTH" evidence="1">
    <location>
        <begin position="1"/>
        <end position="203"/>
    </location>
</feature>
<dbReference type="InterPro" id="IPR033469">
    <property type="entry name" value="CYTH-like_dom_sf"/>
</dbReference>
<evidence type="ECO:0000259" key="2">
    <source>
        <dbReference type="PROSITE" id="PS51708"/>
    </source>
</evidence>
<proteinExistence type="predicted"/>
<dbReference type="AlphaFoldDB" id="A0A127JYF7"/>
<sequence length="484" mass="53541">MNEFELKFQVPAEHAAAVEQALKRGEVSRQHLRARYFDTPAGDLETAGIALRLRREGRGWVQTVKGPGRGGFDRLEHNAAIGTGGAEPQPDLARHDGHPLRAMLDDALGRSAARLQPVFETDIHRLTREIAVAGSTIELALDRGEIRANAAAYPVMELELELKEGSASAVFELARSWRQAHGLWLDPVTKADLGRRLAHRIEQPPAVIADQVRESGRQLQAAVLESGLRQVLWNARELVAGQGGDEHVHQLRVGLRRLRSALRELDVAGLAEDQLAQIDSALRALFSVLGEHRDQSTLLPAILRELADAGHPVQAWAPALPDLATAIREPGVQDAFLGLAELAQALREGEGERPKTLRAQARERLRRLHRKTLKSGQDFDELPVEERHRVRKRLKRLRYLAELVRSLFAGSAVDAYVQSLKELQDALGRYQDATAGRALFERRAASDPAAWFGAGWLAAREAALAAECARACRRTARKAKPFWD</sequence>
<evidence type="ECO:0000313" key="3">
    <source>
        <dbReference type="EMBL" id="AMO25016.1"/>
    </source>
</evidence>
<reference evidence="3 4" key="1">
    <citation type="journal article" date="2014" name="Int. J. Syst. Evol. Microbiol.">
        <title>Ramlibacter solisilvae sp. nov., isolated from forest soil, and emended description of the genus Ramlibacter.</title>
        <authorList>
            <person name="Lee H.J."/>
            <person name="Lee S.H."/>
            <person name="Lee S.S."/>
            <person name="Lee J.S."/>
            <person name="Kim Y."/>
            <person name="Kim S.C."/>
            <person name="Jeon C.O."/>
        </authorList>
    </citation>
    <scope>NUCLEOTIDE SEQUENCE [LARGE SCALE GENOMIC DNA]</scope>
    <source>
        <strain evidence="3 4">5-10</strain>
    </source>
</reference>
<evidence type="ECO:0008006" key="5">
    <source>
        <dbReference type="Google" id="ProtNLM"/>
    </source>
</evidence>
<evidence type="ECO:0000259" key="1">
    <source>
        <dbReference type="PROSITE" id="PS51707"/>
    </source>
</evidence>
<dbReference type="PANTHER" id="PTHR39569:SF1">
    <property type="entry name" value="INORGANIC TRIPHOSPHATASE"/>
    <property type="match status" value="1"/>
</dbReference>
<name>A0A127JYF7_9BURK</name>
<dbReference type="SMART" id="SM00880">
    <property type="entry name" value="CHAD"/>
    <property type="match status" value="1"/>
</dbReference>